<name>A0A2P2NHX4_RHIMU</name>
<proteinExistence type="predicted"/>
<dbReference type="AlphaFoldDB" id="A0A2P2NHX4"/>
<dbReference type="EMBL" id="GGEC01061526">
    <property type="protein sequence ID" value="MBX42010.1"/>
    <property type="molecule type" value="Transcribed_RNA"/>
</dbReference>
<organism evidence="1">
    <name type="scientific">Rhizophora mucronata</name>
    <name type="common">Asiatic mangrove</name>
    <dbReference type="NCBI Taxonomy" id="61149"/>
    <lineage>
        <taxon>Eukaryota</taxon>
        <taxon>Viridiplantae</taxon>
        <taxon>Streptophyta</taxon>
        <taxon>Embryophyta</taxon>
        <taxon>Tracheophyta</taxon>
        <taxon>Spermatophyta</taxon>
        <taxon>Magnoliopsida</taxon>
        <taxon>eudicotyledons</taxon>
        <taxon>Gunneridae</taxon>
        <taxon>Pentapetalae</taxon>
        <taxon>rosids</taxon>
        <taxon>fabids</taxon>
        <taxon>Malpighiales</taxon>
        <taxon>Rhizophoraceae</taxon>
        <taxon>Rhizophora</taxon>
    </lineage>
</organism>
<reference evidence="1" key="1">
    <citation type="submission" date="2018-02" db="EMBL/GenBank/DDBJ databases">
        <title>Rhizophora mucronata_Transcriptome.</title>
        <authorList>
            <person name="Meera S.P."/>
            <person name="Sreeshan A."/>
            <person name="Augustine A."/>
        </authorList>
    </citation>
    <scope>NUCLEOTIDE SEQUENCE</scope>
    <source>
        <tissue evidence="1">Leaf</tissue>
    </source>
</reference>
<evidence type="ECO:0000313" key="1">
    <source>
        <dbReference type="EMBL" id="MBX42010.1"/>
    </source>
</evidence>
<protein>
    <submittedName>
        <fullName evidence="1">Uncharacterized protein</fullName>
    </submittedName>
</protein>
<sequence length="39" mass="4546">MDKAFSKLHVLCFHKVSEKDLSKHLTIFLAPEVRRGHVK</sequence>
<accession>A0A2P2NHX4</accession>